<name>A0AAE0M7X7_9PEZI</name>
<feature type="region of interest" description="Disordered" evidence="1">
    <location>
        <begin position="172"/>
        <end position="191"/>
    </location>
</feature>
<sequence>MSLEGFSDLIESYKGTAGDHHPETGPNDEDSAFVSGLVPTLSKFEDWFVVIVFAELKPLEQWKEGLGKEFVVVEKPKRFFQVDRMFETVWFEPAAAASESEMLSNSSEWTQQCPPFCGTRPQASVRQFIVVRRRLNHSLCLGITYWNGKSRLPPRGRAIDYVVLYESGRDHEGQNLLKEPPEPEDKEEDEEGIVRDSIAIIIEANDLSISPQAWLDCGRIHTVEDGESVRKIGRVHNGALPLLEKYFRESVS</sequence>
<protein>
    <recommendedName>
        <fullName evidence="2">DUF6590 domain-containing protein</fullName>
    </recommendedName>
</protein>
<evidence type="ECO:0000259" key="2">
    <source>
        <dbReference type="Pfam" id="PF20233"/>
    </source>
</evidence>
<reference evidence="3" key="1">
    <citation type="journal article" date="2023" name="Mol. Phylogenet. Evol.">
        <title>Genome-scale phylogeny and comparative genomics of the fungal order Sordariales.</title>
        <authorList>
            <person name="Hensen N."/>
            <person name="Bonometti L."/>
            <person name="Westerberg I."/>
            <person name="Brannstrom I.O."/>
            <person name="Guillou S."/>
            <person name="Cros-Aarteil S."/>
            <person name="Calhoun S."/>
            <person name="Haridas S."/>
            <person name="Kuo A."/>
            <person name="Mondo S."/>
            <person name="Pangilinan J."/>
            <person name="Riley R."/>
            <person name="LaButti K."/>
            <person name="Andreopoulos B."/>
            <person name="Lipzen A."/>
            <person name="Chen C."/>
            <person name="Yan M."/>
            <person name="Daum C."/>
            <person name="Ng V."/>
            <person name="Clum A."/>
            <person name="Steindorff A."/>
            <person name="Ohm R.A."/>
            <person name="Martin F."/>
            <person name="Silar P."/>
            <person name="Natvig D.O."/>
            <person name="Lalanne C."/>
            <person name="Gautier V."/>
            <person name="Ament-Velasquez S.L."/>
            <person name="Kruys A."/>
            <person name="Hutchinson M.I."/>
            <person name="Powell A.J."/>
            <person name="Barry K."/>
            <person name="Miller A.N."/>
            <person name="Grigoriev I.V."/>
            <person name="Debuchy R."/>
            <person name="Gladieux P."/>
            <person name="Hiltunen Thoren M."/>
            <person name="Johannesson H."/>
        </authorList>
    </citation>
    <scope>NUCLEOTIDE SEQUENCE</scope>
    <source>
        <strain evidence="3">CBS 118394</strain>
    </source>
</reference>
<gene>
    <name evidence="3" type="ORF">B0H66DRAFT_601340</name>
</gene>
<evidence type="ECO:0000313" key="4">
    <source>
        <dbReference type="Proteomes" id="UP001283341"/>
    </source>
</evidence>
<feature type="domain" description="DUF6590" evidence="2">
    <location>
        <begin position="77"/>
        <end position="244"/>
    </location>
</feature>
<dbReference type="InterPro" id="IPR046497">
    <property type="entry name" value="DUF6590"/>
</dbReference>
<organism evidence="3 4">
    <name type="scientific">Apodospora peruviana</name>
    <dbReference type="NCBI Taxonomy" id="516989"/>
    <lineage>
        <taxon>Eukaryota</taxon>
        <taxon>Fungi</taxon>
        <taxon>Dikarya</taxon>
        <taxon>Ascomycota</taxon>
        <taxon>Pezizomycotina</taxon>
        <taxon>Sordariomycetes</taxon>
        <taxon>Sordariomycetidae</taxon>
        <taxon>Sordariales</taxon>
        <taxon>Lasiosphaeriaceae</taxon>
        <taxon>Apodospora</taxon>
    </lineage>
</organism>
<reference evidence="3" key="2">
    <citation type="submission" date="2023-06" db="EMBL/GenBank/DDBJ databases">
        <authorList>
            <consortium name="Lawrence Berkeley National Laboratory"/>
            <person name="Haridas S."/>
            <person name="Hensen N."/>
            <person name="Bonometti L."/>
            <person name="Westerberg I."/>
            <person name="Brannstrom I.O."/>
            <person name="Guillou S."/>
            <person name="Cros-Aarteil S."/>
            <person name="Calhoun S."/>
            <person name="Kuo A."/>
            <person name="Mondo S."/>
            <person name="Pangilinan J."/>
            <person name="Riley R."/>
            <person name="Labutti K."/>
            <person name="Andreopoulos B."/>
            <person name="Lipzen A."/>
            <person name="Chen C."/>
            <person name="Yanf M."/>
            <person name="Daum C."/>
            <person name="Ng V."/>
            <person name="Clum A."/>
            <person name="Steindorff A."/>
            <person name="Ohm R."/>
            <person name="Martin F."/>
            <person name="Silar P."/>
            <person name="Natvig D."/>
            <person name="Lalanne C."/>
            <person name="Gautier V."/>
            <person name="Ament-Velasquez S.L."/>
            <person name="Kruys A."/>
            <person name="Hutchinson M.I."/>
            <person name="Powell A.J."/>
            <person name="Barry K."/>
            <person name="Miller A.N."/>
            <person name="Grigoriev I.V."/>
            <person name="Debuchy R."/>
            <person name="Gladieux P."/>
            <person name="Thoren M.H."/>
            <person name="Johannesson H."/>
        </authorList>
    </citation>
    <scope>NUCLEOTIDE SEQUENCE</scope>
    <source>
        <strain evidence="3">CBS 118394</strain>
    </source>
</reference>
<dbReference type="Pfam" id="PF20233">
    <property type="entry name" value="DUF6590"/>
    <property type="match status" value="1"/>
</dbReference>
<evidence type="ECO:0000256" key="1">
    <source>
        <dbReference type="SAM" id="MobiDB-lite"/>
    </source>
</evidence>
<evidence type="ECO:0000313" key="3">
    <source>
        <dbReference type="EMBL" id="KAK3321858.1"/>
    </source>
</evidence>
<dbReference type="EMBL" id="JAUEDM010000003">
    <property type="protein sequence ID" value="KAK3321858.1"/>
    <property type="molecule type" value="Genomic_DNA"/>
</dbReference>
<dbReference type="AlphaFoldDB" id="A0AAE0M7X7"/>
<accession>A0AAE0M7X7</accession>
<feature type="compositionally biased region" description="Basic and acidic residues" evidence="1">
    <location>
        <begin position="172"/>
        <end position="183"/>
    </location>
</feature>
<keyword evidence="4" id="KW-1185">Reference proteome</keyword>
<comment type="caution">
    <text evidence="3">The sequence shown here is derived from an EMBL/GenBank/DDBJ whole genome shotgun (WGS) entry which is preliminary data.</text>
</comment>
<dbReference type="Proteomes" id="UP001283341">
    <property type="component" value="Unassembled WGS sequence"/>
</dbReference>
<proteinExistence type="predicted"/>